<feature type="region of interest" description="Disordered" evidence="1">
    <location>
        <begin position="448"/>
        <end position="478"/>
    </location>
</feature>
<sequence length="478" mass="53188">MSFCVATQSFIFYLLACTPCSNIRHRQKARNNAKKERQEKMRIVLEQPHLYQHPDPFHTNPYWSEEIRMGPTLPTKRRGGGGDGANKSTVQRGLVIPSRDGVVSEGSGSSGVISSTEVNGTLPSKPPPTAAGLNPEPRNRPTTTAPDEDAMSPTLSKTVSMSTNDDWNLKPYQREDEELWGNELSRTGQKFMDALKQASTTAGRFVESKLGIEKQVTEDDRHNFYFAPKNPPVNEYHPPVVRSKPAHKDALRWMLQPPPSAKVMEGKVPVSRSSSMISSASRRTVATSDRQSLGRLVGEKSFEAKRRKGETPNEGDFHSQVSLNRTRSRRAPTTSTVRTRSRRTARSNSLSTDSEDSYEGFSQRRRRPSRRTVKTPEILSDEDEDEYISRSLESLSNSSVPTYIAQRPRLSTIFSSEGNDKQVEKGNSISPLQEVTNASNISAVNNSLNEQQQEQQQPVEPSEDTNNSASQQVLAAGL</sequence>
<feature type="chain" id="PRO_5041956544" description="Signal peptide-containing protein" evidence="2">
    <location>
        <begin position="17"/>
        <end position="478"/>
    </location>
</feature>
<feature type="signal peptide" evidence="2">
    <location>
        <begin position="1"/>
        <end position="16"/>
    </location>
</feature>
<evidence type="ECO:0000313" key="4">
    <source>
        <dbReference type="Proteomes" id="UP001285441"/>
    </source>
</evidence>
<evidence type="ECO:0000313" key="3">
    <source>
        <dbReference type="EMBL" id="KAK3394781.1"/>
    </source>
</evidence>
<gene>
    <name evidence="3" type="ORF">B0H63DRAFT_57790</name>
</gene>
<reference evidence="3" key="2">
    <citation type="submission" date="2023-06" db="EMBL/GenBank/DDBJ databases">
        <authorList>
            <consortium name="Lawrence Berkeley National Laboratory"/>
            <person name="Haridas S."/>
            <person name="Hensen N."/>
            <person name="Bonometti L."/>
            <person name="Westerberg I."/>
            <person name="Brannstrom I.O."/>
            <person name="Guillou S."/>
            <person name="Cros-Aarteil S."/>
            <person name="Calhoun S."/>
            <person name="Kuo A."/>
            <person name="Mondo S."/>
            <person name="Pangilinan J."/>
            <person name="Riley R."/>
            <person name="LaButti K."/>
            <person name="Andreopoulos B."/>
            <person name="Lipzen A."/>
            <person name="Chen C."/>
            <person name="Yanf M."/>
            <person name="Daum C."/>
            <person name="Ng V."/>
            <person name="Clum A."/>
            <person name="Steindorff A."/>
            <person name="Ohm R."/>
            <person name="Martin F."/>
            <person name="Silar P."/>
            <person name="Natvig D."/>
            <person name="Lalanne C."/>
            <person name="Gautier V."/>
            <person name="Ament-velasquez S.L."/>
            <person name="Kruys A."/>
            <person name="Hutchinson M.I."/>
            <person name="Powell A.J."/>
            <person name="Barry K."/>
            <person name="Miller A.N."/>
            <person name="Grigoriev I.V."/>
            <person name="Debuchy R."/>
            <person name="Gladieux P."/>
            <person name="Thoren M.H."/>
            <person name="Johannesson H."/>
        </authorList>
    </citation>
    <scope>NUCLEOTIDE SEQUENCE</scope>
    <source>
        <strain evidence="3">CBS 232.78</strain>
    </source>
</reference>
<comment type="caution">
    <text evidence="3">The sequence shown here is derived from an EMBL/GenBank/DDBJ whole genome shotgun (WGS) entry which is preliminary data.</text>
</comment>
<keyword evidence="4" id="KW-1185">Reference proteome</keyword>
<feature type="compositionally biased region" description="Low complexity" evidence="1">
    <location>
        <begin position="101"/>
        <end position="118"/>
    </location>
</feature>
<feature type="region of interest" description="Disordered" evidence="1">
    <location>
        <begin position="262"/>
        <end position="387"/>
    </location>
</feature>
<dbReference type="EMBL" id="JAULSW010000001">
    <property type="protein sequence ID" value="KAK3394781.1"/>
    <property type="molecule type" value="Genomic_DNA"/>
</dbReference>
<organism evidence="3 4">
    <name type="scientific">Podospora didyma</name>
    <dbReference type="NCBI Taxonomy" id="330526"/>
    <lineage>
        <taxon>Eukaryota</taxon>
        <taxon>Fungi</taxon>
        <taxon>Dikarya</taxon>
        <taxon>Ascomycota</taxon>
        <taxon>Pezizomycotina</taxon>
        <taxon>Sordariomycetes</taxon>
        <taxon>Sordariomycetidae</taxon>
        <taxon>Sordariales</taxon>
        <taxon>Podosporaceae</taxon>
        <taxon>Podospora</taxon>
    </lineage>
</organism>
<keyword evidence="2" id="KW-0732">Signal</keyword>
<accession>A0AAE0P7F8</accession>
<evidence type="ECO:0000256" key="1">
    <source>
        <dbReference type="SAM" id="MobiDB-lite"/>
    </source>
</evidence>
<feature type="compositionally biased region" description="Low complexity" evidence="1">
    <location>
        <begin position="271"/>
        <end position="283"/>
    </location>
</feature>
<evidence type="ECO:0008006" key="5">
    <source>
        <dbReference type="Google" id="ProtNLM"/>
    </source>
</evidence>
<reference evidence="3" key="1">
    <citation type="journal article" date="2023" name="Mol. Phylogenet. Evol.">
        <title>Genome-scale phylogeny and comparative genomics of the fungal order Sordariales.</title>
        <authorList>
            <person name="Hensen N."/>
            <person name="Bonometti L."/>
            <person name="Westerberg I."/>
            <person name="Brannstrom I.O."/>
            <person name="Guillou S."/>
            <person name="Cros-Aarteil S."/>
            <person name="Calhoun S."/>
            <person name="Haridas S."/>
            <person name="Kuo A."/>
            <person name="Mondo S."/>
            <person name="Pangilinan J."/>
            <person name="Riley R."/>
            <person name="LaButti K."/>
            <person name="Andreopoulos B."/>
            <person name="Lipzen A."/>
            <person name="Chen C."/>
            <person name="Yan M."/>
            <person name="Daum C."/>
            <person name="Ng V."/>
            <person name="Clum A."/>
            <person name="Steindorff A."/>
            <person name="Ohm R.A."/>
            <person name="Martin F."/>
            <person name="Silar P."/>
            <person name="Natvig D.O."/>
            <person name="Lalanne C."/>
            <person name="Gautier V."/>
            <person name="Ament-Velasquez S.L."/>
            <person name="Kruys A."/>
            <person name="Hutchinson M.I."/>
            <person name="Powell A.J."/>
            <person name="Barry K."/>
            <person name="Miller A.N."/>
            <person name="Grigoriev I.V."/>
            <person name="Debuchy R."/>
            <person name="Gladieux P."/>
            <person name="Hiltunen Thoren M."/>
            <person name="Johannesson H."/>
        </authorList>
    </citation>
    <scope>NUCLEOTIDE SEQUENCE</scope>
    <source>
        <strain evidence="3">CBS 232.78</strain>
    </source>
</reference>
<feature type="compositionally biased region" description="Basic residues" evidence="1">
    <location>
        <begin position="363"/>
        <end position="373"/>
    </location>
</feature>
<evidence type="ECO:0000256" key="2">
    <source>
        <dbReference type="SAM" id="SignalP"/>
    </source>
</evidence>
<name>A0AAE0P7F8_9PEZI</name>
<feature type="region of interest" description="Disordered" evidence="1">
    <location>
        <begin position="70"/>
        <end position="168"/>
    </location>
</feature>
<protein>
    <recommendedName>
        <fullName evidence="5">Signal peptide-containing protein</fullName>
    </recommendedName>
</protein>
<feature type="compositionally biased region" description="Basic and acidic residues" evidence="1">
    <location>
        <begin position="297"/>
        <end position="317"/>
    </location>
</feature>
<feature type="compositionally biased region" description="Polar residues" evidence="1">
    <location>
        <begin position="153"/>
        <end position="166"/>
    </location>
</feature>
<proteinExistence type="predicted"/>
<feature type="compositionally biased region" description="Polar residues" evidence="1">
    <location>
        <begin position="464"/>
        <end position="478"/>
    </location>
</feature>
<dbReference type="Proteomes" id="UP001285441">
    <property type="component" value="Unassembled WGS sequence"/>
</dbReference>
<dbReference type="AlphaFoldDB" id="A0AAE0P7F8"/>